<dbReference type="CDD" id="cd02516">
    <property type="entry name" value="CDP-ME_synthetase"/>
    <property type="match status" value="1"/>
</dbReference>
<dbReference type="RefSeq" id="WP_125228759.1">
    <property type="nucleotide sequence ID" value="NZ_RQYT01000036.1"/>
</dbReference>
<keyword evidence="4 7" id="KW-0808">Transferase</keyword>
<dbReference type="InterPro" id="IPR029044">
    <property type="entry name" value="Nucleotide-diphossugar_trans"/>
</dbReference>
<comment type="caution">
    <text evidence="8">The sequence shown here is derived from an EMBL/GenBank/DDBJ whole genome shotgun (WGS) entry which is preliminary data.</text>
</comment>
<proteinExistence type="inferred from homology"/>
<dbReference type="InterPro" id="IPR034683">
    <property type="entry name" value="IspD/TarI"/>
</dbReference>
<organism evidence="8 9">
    <name type="scientific">Arachnia propionica</name>
    <dbReference type="NCBI Taxonomy" id="1750"/>
    <lineage>
        <taxon>Bacteria</taxon>
        <taxon>Bacillati</taxon>
        <taxon>Actinomycetota</taxon>
        <taxon>Actinomycetes</taxon>
        <taxon>Propionibacteriales</taxon>
        <taxon>Propionibacteriaceae</taxon>
        <taxon>Arachnia</taxon>
    </lineage>
</organism>
<evidence type="ECO:0000256" key="3">
    <source>
        <dbReference type="ARBA" id="ARBA00009789"/>
    </source>
</evidence>
<keyword evidence="6 7" id="KW-0414">Isoprene biosynthesis</keyword>
<feature type="site" description="Positions MEP for the nucleophilic attack" evidence="7">
    <location>
        <position position="158"/>
    </location>
</feature>
<feature type="site" description="Positions MEP for the nucleophilic attack" evidence="7">
    <location>
        <position position="214"/>
    </location>
</feature>
<dbReference type="NCBIfam" id="TIGR00453">
    <property type="entry name" value="ispD"/>
    <property type="match status" value="1"/>
</dbReference>
<dbReference type="FunFam" id="3.90.550.10:FF:000003">
    <property type="entry name" value="2-C-methyl-D-erythritol 4-phosphate cytidylyltransferase"/>
    <property type="match status" value="1"/>
</dbReference>
<dbReference type="InterPro" id="IPR001228">
    <property type="entry name" value="IspD"/>
</dbReference>
<accession>A0A3P1WQK6</accession>
<evidence type="ECO:0000256" key="6">
    <source>
        <dbReference type="ARBA" id="ARBA00023229"/>
    </source>
</evidence>
<dbReference type="EC" id="2.7.7.60" evidence="7"/>
<keyword evidence="5 7" id="KW-0548">Nucleotidyltransferase</keyword>
<evidence type="ECO:0000256" key="4">
    <source>
        <dbReference type="ARBA" id="ARBA00022679"/>
    </source>
</evidence>
<dbReference type="InterPro" id="IPR018294">
    <property type="entry name" value="ISPD_synthase_CS"/>
</dbReference>
<comment type="pathway">
    <text evidence="2 7">Isoprenoid biosynthesis; isopentenyl diphosphate biosynthesis via DXP pathway; isopentenyl diphosphate from 1-deoxy-D-xylulose 5-phosphate: step 2/6.</text>
</comment>
<feature type="site" description="Transition state stabilizer" evidence="7">
    <location>
        <position position="28"/>
    </location>
</feature>
<evidence type="ECO:0000256" key="5">
    <source>
        <dbReference type="ARBA" id="ARBA00022695"/>
    </source>
</evidence>
<dbReference type="Proteomes" id="UP000280935">
    <property type="component" value="Unassembled WGS sequence"/>
</dbReference>
<evidence type="ECO:0000313" key="9">
    <source>
        <dbReference type="Proteomes" id="UP000280935"/>
    </source>
</evidence>
<dbReference type="EMBL" id="RQYT01000036">
    <property type="protein sequence ID" value="RRD48565.1"/>
    <property type="molecule type" value="Genomic_DNA"/>
</dbReference>
<dbReference type="Pfam" id="PF01128">
    <property type="entry name" value="IspD"/>
    <property type="match status" value="1"/>
</dbReference>
<feature type="site" description="Transition state stabilizer" evidence="7">
    <location>
        <position position="21"/>
    </location>
</feature>
<dbReference type="InterPro" id="IPR050088">
    <property type="entry name" value="IspD/TarI_cytidylyltransf_bact"/>
</dbReference>
<evidence type="ECO:0000256" key="1">
    <source>
        <dbReference type="ARBA" id="ARBA00001282"/>
    </source>
</evidence>
<dbReference type="PROSITE" id="PS01295">
    <property type="entry name" value="ISPD"/>
    <property type="match status" value="1"/>
</dbReference>
<protein>
    <recommendedName>
        <fullName evidence="7">2-C-methyl-D-erythritol 4-phosphate cytidylyltransferase</fullName>
        <ecNumber evidence="7">2.7.7.60</ecNumber>
    </recommendedName>
    <alternativeName>
        <fullName evidence="7">4-diphosphocytidyl-2C-methyl-D-erythritol synthase</fullName>
    </alternativeName>
    <alternativeName>
        <fullName evidence="7">MEP cytidylyltransferase</fullName>
        <shortName evidence="7">MCT</shortName>
    </alternativeName>
</protein>
<dbReference type="Gene3D" id="3.90.550.10">
    <property type="entry name" value="Spore Coat Polysaccharide Biosynthesis Protein SpsA, Chain A"/>
    <property type="match status" value="1"/>
</dbReference>
<dbReference type="AlphaFoldDB" id="A0A3P1WQK6"/>
<dbReference type="GO" id="GO:0050518">
    <property type="term" value="F:2-C-methyl-D-erythritol 4-phosphate cytidylyltransferase activity"/>
    <property type="evidence" value="ECO:0007669"/>
    <property type="project" value="UniProtKB-UniRule"/>
</dbReference>
<name>A0A3P1WQK6_9ACTN</name>
<dbReference type="HAMAP" id="MF_00108">
    <property type="entry name" value="IspD"/>
    <property type="match status" value="1"/>
</dbReference>
<dbReference type="SUPFAM" id="SSF53448">
    <property type="entry name" value="Nucleotide-diphospho-sugar transferases"/>
    <property type="match status" value="1"/>
</dbReference>
<evidence type="ECO:0000256" key="7">
    <source>
        <dbReference type="HAMAP-Rule" id="MF_00108"/>
    </source>
</evidence>
<evidence type="ECO:0000313" key="8">
    <source>
        <dbReference type="EMBL" id="RRD48565.1"/>
    </source>
</evidence>
<evidence type="ECO:0000256" key="2">
    <source>
        <dbReference type="ARBA" id="ARBA00004787"/>
    </source>
</evidence>
<gene>
    <name evidence="7 8" type="primary">ispD</name>
    <name evidence="8" type="ORF">EII35_12280</name>
</gene>
<reference evidence="8 9" key="1">
    <citation type="submission" date="2018-11" db="EMBL/GenBank/DDBJ databases">
        <title>Genomes From Bacteria Associated with the Canine Oral Cavity: a Test Case for Automated Genome-Based Taxonomic Assignment.</title>
        <authorList>
            <person name="Coil D.A."/>
            <person name="Jospin G."/>
            <person name="Darling A.E."/>
            <person name="Wallis C."/>
            <person name="Davis I.J."/>
            <person name="Harris S."/>
            <person name="Eisen J.A."/>
            <person name="Holcombe L.J."/>
            <person name="O'Flynn C."/>
        </authorList>
    </citation>
    <scope>NUCLEOTIDE SEQUENCE [LARGE SCALE GENOMIC DNA]</scope>
    <source>
        <strain evidence="8 9">OH2822_COT-296</strain>
    </source>
</reference>
<sequence>MTSRHDQPVAAIVVAAGSGSRLGASVPKALVRLGERTLVEHAVAAMIAGGAARVVVTVPADHVRPFEEALAGFPEARWVVGGAERQDSVRLGLRALTDEFGPETVVLVHDAARPLVPQQVVAAVIDGVRDGAAVVIPVVALHDSVRTSPEHGSVVVDRATLRAVQTPQGATLGTLVAAHRHVHEQGIQVTDDASAVETLGHGVAQVPGHRDAAKITEPVDLLLAEVVLAARSSS</sequence>
<dbReference type="GO" id="GO:0019288">
    <property type="term" value="P:isopentenyl diphosphate biosynthetic process, methylerythritol 4-phosphate pathway"/>
    <property type="evidence" value="ECO:0007669"/>
    <property type="project" value="UniProtKB-UniRule"/>
</dbReference>
<comment type="catalytic activity">
    <reaction evidence="1 7">
        <text>2-C-methyl-D-erythritol 4-phosphate + CTP + H(+) = 4-CDP-2-C-methyl-D-erythritol + diphosphate</text>
        <dbReference type="Rhea" id="RHEA:13429"/>
        <dbReference type="ChEBI" id="CHEBI:15378"/>
        <dbReference type="ChEBI" id="CHEBI:33019"/>
        <dbReference type="ChEBI" id="CHEBI:37563"/>
        <dbReference type="ChEBI" id="CHEBI:57823"/>
        <dbReference type="ChEBI" id="CHEBI:58262"/>
        <dbReference type="EC" id="2.7.7.60"/>
    </reaction>
</comment>
<dbReference type="UniPathway" id="UPA00056">
    <property type="reaction ID" value="UER00093"/>
</dbReference>
<comment type="similarity">
    <text evidence="3 7">Belongs to the IspD/TarI cytidylyltransferase family. IspD subfamily.</text>
</comment>
<dbReference type="PANTHER" id="PTHR32125:SF4">
    <property type="entry name" value="2-C-METHYL-D-ERYTHRITOL 4-PHOSPHATE CYTIDYLYLTRANSFERASE, CHLOROPLASTIC"/>
    <property type="match status" value="1"/>
</dbReference>
<dbReference type="OrthoDB" id="9802561at2"/>
<comment type="function">
    <text evidence="7">Catalyzes the formation of 4-diphosphocytidyl-2-C-methyl-D-erythritol from CTP and 2-C-methyl-D-erythritol 4-phosphate (MEP).</text>
</comment>
<dbReference type="PANTHER" id="PTHR32125">
    <property type="entry name" value="2-C-METHYL-D-ERYTHRITOL 4-PHOSPHATE CYTIDYLYLTRANSFERASE, CHLOROPLASTIC"/>
    <property type="match status" value="1"/>
</dbReference>